<dbReference type="EMBL" id="JBHSXS010000009">
    <property type="protein sequence ID" value="MFC6881668.1"/>
    <property type="molecule type" value="Genomic_DNA"/>
</dbReference>
<feature type="compositionally biased region" description="Acidic residues" evidence="1">
    <location>
        <begin position="158"/>
        <end position="168"/>
    </location>
</feature>
<accession>A0ABW2CKM3</accession>
<comment type="caution">
    <text evidence="3">The sequence shown here is derived from an EMBL/GenBank/DDBJ whole genome shotgun (WGS) entry which is preliminary data.</text>
</comment>
<dbReference type="RefSeq" id="WP_175251219.1">
    <property type="nucleotide sequence ID" value="NZ_JBHSXS010000009.1"/>
</dbReference>
<feature type="region of interest" description="Disordered" evidence="1">
    <location>
        <begin position="1"/>
        <end position="20"/>
    </location>
</feature>
<protein>
    <recommendedName>
        <fullName evidence="5">Integral membrane protein</fullName>
    </recommendedName>
</protein>
<dbReference type="Proteomes" id="UP001596380">
    <property type="component" value="Unassembled WGS sequence"/>
</dbReference>
<keyword evidence="2" id="KW-1133">Transmembrane helix</keyword>
<evidence type="ECO:0000313" key="4">
    <source>
        <dbReference type="Proteomes" id="UP001596380"/>
    </source>
</evidence>
<gene>
    <name evidence="3" type="ORF">ACFQKB_18060</name>
</gene>
<name>A0ABW2CKM3_9ACTN</name>
<evidence type="ECO:0000256" key="2">
    <source>
        <dbReference type="SAM" id="Phobius"/>
    </source>
</evidence>
<proteinExistence type="predicted"/>
<evidence type="ECO:0000313" key="3">
    <source>
        <dbReference type="EMBL" id="MFC6881668.1"/>
    </source>
</evidence>
<feature type="transmembrane region" description="Helical" evidence="2">
    <location>
        <begin position="88"/>
        <end position="108"/>
    </location>
</feature>
<feature type="region of interest" description="Disordered" evidence="1">
    <location>
        <begin position="144"/>
        <end position="168"/>
    </location>
</feature>
<sequence>MATAADRTRPAVPERSGAARRTGPAGWVLRAVVSAHALAILGQPVFAGVYLSGDYDGLSWHAAGANAVTSIGYLQVIVAIAVWSRLRLAWPFVTTIGLVAAETVQYFAGLDGALWLHLPLGVMTIVALAVLFIAVWLRPLRPVPRAPRPPRERTQTADEPEQQEADDE</sequence>
<feature type="transmembrane region" description="Helical" evidence="2">
    <location>
        <begin position="114"/>
        <end position="137"/>
    </location>
</feature>
<feature type="transmembrane region" description="Helical" evidence="2">
    <location>
        <begin position="63"/>
        <end position="83"/>
    </location>
</feature>
<evidence type="ECO:0008006" key="5">
    <source>
        <dbReference type="Google" id="ProtNLM"/>
    </source>
</evidence>
<feature type="transmembrane region" description="Helical" evidence="2">
    <location>
        <begin position="27"/>
        <end position="51"/>
    </location>
</feature>
<evidence type="ECO:0000256" key="1">
    <source>
        <dbReference type="SAM" id="MobiDB-lite"/>
    </source>
</evidence>
<organism evidence="3 4">
    <name type="scientific">Actinomadura yumaensis</name>
    <dbReference type="NCBI Taxonomy" id="111807"/>
    <lineage>
        <taxon>Bacteria</taxon>
        <taxon>Bacillati</taxon>
        <taxon>Actinomycetota</taxon>
        <taxon>Actinomycetes</taxon>
        <taxon>Streptosporangiales</taxon>
        <taxon>Thermomonosporaceae</taxon>
        <taxon>Actinomadura</taxon>
    </lineage>
</organism>
<reference evidence="4" key="1">
    <citation type="journal article" date="2019" name="Int. J. Syst. Evol. Microbiol.">
        <title>The Global Catalogue of Microorganisms (GCM) 10K type strain sequencing project: providing services to taxonomists for standard genome sequencing and annotation.</title>
        <authorList>
            <consortium name="The Broad Institute Genomics Platform"/>
            <consortium name="The Broad Institute Genome Sequencing Center for Infectious Disease"/>
            <person name="Wu L."/>
            <person name="Ma J."/>
        </authorList>
    </citation>
    <scope>NUCLEOTIDE SEQUENCE [LARGE SCALE GENOMIC DNA]</scope>
    <source>
        <strain evidence="4">JCM 3369</strain>
    </source>
</reference>
<keyword evidence="2" id="KW-0812">Transmembrane</keyword>
<keyword evidence="4" id="KW-1185">Reference proteome</keyword>
<keyword evidence="2" id="KW-0472">Membrane</keyword>